<keyword evidence="1" id="KW-1133">Transmembrane helix</keyword>
<protein>
    <submittedName>
        <fullName evidence="2">Uncharacterized protein</fullName>
    </submittedName>
</protein>
<accession>A0A170XM04</accession>
<evidence type="ECO:0000256" key="1">
    <source>
        <dbReference type="SAM" id="Phobius"/>
    </source>
</evidence>
<proteinExistence type="predicted"/>
<sequence>MCNHFCRFLYCVLLYFAFSERFTREQSCFNSLPKKYAPFKYFMAIFILIILIKEKQKSKD</sequence>
<name>A0A170XM04_TRIIF</name>
<reference evidence="2" key="2">
    <citation type="journal article" date="2017" name="J. Med. Entomol.">
        <title>Transcriptome Analysis of the Triatoma infestans (Hemiptera: Reduviidae) Integument.</title>
        <authorList>
            <person name="Calderon-Fernandez G.M."/>
            <person name="Moriconi D.E."/>
            <person name="Dulbecco A.B."/>
            <person name="Juarez M.P."/>
        </authorList>
    </citation>
    <scope>NUCLEOTIDE SEQUENCE</scope>
    <source>
        <strain evidence="2">Int1</strain>
        <tissue evidence="2">Integument</tissue>
    </source>
</reference>
<feature type="transmembrane region" description="Helical" evidence="1">
    <location>
        <begin position="35"/>
        <end position="52"/>
    </location>
</feature>
<keyword evidence="1" id="KW-0812">Transmembrane</keyword>
<dbReference type="EMBL" id="GEMB01004266">
    <property type="protein sequence ID" value="JAR99003.1"/>
    <property type="molecule type" value="Transcribed_RNA"/>
</dbReference>
<reference evidence="2" key="1">
    <citation type="submission" date="2016-04" db="EMBL/GenBank/DDBJ databases">
        <authorList>
            <person name="Calderon-Fernandez G.M.Sr."/>
        </authorList>
    </citation>
    <scope>NUCLEOTIDE SEQUENCE</scope>
    <source>
        <strain evidence="2">Int1</strain>
        <tissue evidence="2">Integument</tissue>
    </source>
</reference>
<organism evidence="2">
    <name type="scientific">Triatoma infestans</name>
    <name type="common">Assassin bug</name>
    <dbReference type="NCBI Taxonomy" id="30076"/>
    <lineage>
        <taxon>Eukaryota</taxon>
        <taxon>Metazoa</taxon>
        <taxon>Ecdysozoa</taxon>
        <taxon>Arthropoda</taxon>
        <taxon>Hexapoda</taxon>
        <taxon>Insecta</taxon>
        <taxon>Pterygota</taxon>
        <taxon>Neoptera</taxon>
        <taxon>Paraneoptera</taxon>
        <taxon>Hemiptera</taxon>
        <taxon>Heteroptera</taxon>
        <taxon>Panheteroptera</taxon>
        <taxon>Cimicomorpha</taxon>
        <taxon>Reduviidae</taxon>
        <taxon>Triatominae</taxon>
        <taxon>Triatoma</taxon>
    </lineage>
</organism>
<dbReference type="AlphaFoldDB" id="A0A170XM04"/>
<evidence type="ECO:0000313" key="2">
    <source>
        <dbReference type="EMBL" id="JAR99003.1"/>
    </source>
</evidence>
<keyword evidence="1" id="KW-0472">Membrane</keyword>